<evidence type="ECO:0000256" key="1">
    <source>
        <dbReference type="SAM" id="MobiDB-lite"/>
    </source>
</evidence>
<evidence type="ECO:0008006" key="4">
    <source>
        <dbReference type="Google" id="ProtNLM"/>
    </source>
</evidence>
<dbReference type="EMBL" id="SMBI01000014">
    <property type="protein sequence ID" value="TCU18656.1"/>
    <property type="molecule type" value="Genomic_DNA"/>
</dbReference>
<gene>
    <name evidence="2" type="ORF">EV131_114163</name>
</gene>
<dbReference type="Proteomes" id="UP000295021">
    <property type="component" value="Unassembled WGS sequence"/>
</dbReference>
<feature type="compositionally biased region" description="Basic and acidic residues" evidence="1">
    <location>
        <begin position="117"/>
        <end position="126"/>
    </location>
</feature>
<dbReference type="AlphaFoldDB" id="A0AAX2QEQ3"/>
<evidence type="ECO:0000313" key="2">
    <source>
        <dbReference type="EMBL" id="TCU18656.1"/>
    </source>
</evidence>
<comment type="caution">
    <text evidence="2">The sequence shown here is derived from an EMBL/GenBank/DDBJ whole genome shotgun (WGS) entry which is preliminary data.</text>
</comment>
<evidence type="ECO:0000313" key="3">
    <source>
        <dbReference type="Proteomes" id="UP000295021"/>
    </source>
</evidence>
<accession>A0AAX2QEQ3</accession>
<name>A0AAX2QEQ3_9HYPH</name>
<feature type="region of interest" description="Disordered" evidence="1">
    <location>
        <begin position="96"/>
        <end position="126"/>
    </location>
</feature>
<protein>
    <recommendedName>
        <fullName evidence="4">DUF4347 domain-containing protein</fullName>
    </recommendedName>
</protein>
<proteinExistence type="predicted"/>
<organism evidence="2 3">
    <name type="scientific">Rhizobium laguerreae</name>
    <dbReference type="NCBI Taxonomy" id="1076926"/>
    <lineage>
        <taxon>Bacteria</taxon>
        <taxon>Pseudomonadati</taxon>
        <taxon>Pseudomonadota</taxon>
        <taxon>Alphaproteobacteria</taxon>
        <taxon>Hyphomicrobiales</taxon>
        <taxon>Rhizobiaceae</taxon>
        <taxon>Rhizobium/Agrobacterium group</taxon>
        <taxon>Rhizobium</taxon>
    </lineage>
</organism>
<reference evidence="2 3" key="1">
    <citation type="submission" date="2019-03" db="EMBL/GenBank/DDBJ databases">
        <title>Genomic Encyclopedia of Type Strains, Phase IV (KMG-V): Genome sequencing to study the core and pangenomes of soil and plant-associated prokaryotes.</title>
        <authorList>
            <person name="Whitman W."/>
        </authorList>
    </citation>
    <scope>NUCLEOTIDE SEQUENCE [LARGE SCALE GENOMIC DNA]</scope>
    <source>
        <strain evidence="2 3">FB403</strain>
    </source>
</reference>
<sequence>MLPGEIKPGTNSTPWIRSDVVGRRRQRRRIDLPTMSERQYRLPVELHPVQGRVHSQPDRLRHDRCDCIPDLIGYARNATDEFPVVREALQSGAHSVRQAGGQILRSRRPRRWGQPSRSEHSRDKEIEGCVGSSSEGCITARTDLRIAAAEYLDAALAGDGDDLDGLSLLDRHMVFLDTWKYAVDDDPKNSQALSDAASSLTSAAAKALLTGSKDEIAKIIRDPVIIGAIAFGGAGNARGIIGESAVIGRSGTVGGGIDGAVAAGASLVGADGNLRTAAGWVKPQKGVFDVVVHGEANGFFVQTADGNWTKISTNNLSQYMKANGYAGEPVRLISCGTGACNATAAQKLANQIGAPVTAPSDTVWIHPNGTLTVGSEATVNSGAWNTFTPGVKP</sequence>